<dbReference type="Gene3D" id="1.10.287.470">
    <property type="entry name" value="Helix hairpin bin"/>
    <property type="match status" value="1"/>
</dbReference>
<name>A0A1T4WBZ8_9BACT</name>
<keyword evidence="3" id="KW-0732">Signal</keyword>
<dbReference type="GO" id="GO:0030313">
    <property type="term" value="C:cell envelope"/>
    <property type="evidence" value="ECO:0007669"/>
    <property type="project" value="UniProtKB-SubCell"/>
</dbReference>
<keyword evidence="9" id="KW-1185">Reference proteome</keyword>
<dbReference type="Pfam" id="PF25944">
    <property type="entry name" value="Beta-barrel_RND"/>
    <property type="match status" value="1"/>
</dbReference>
<reference evidence="8 9" key="1">
    <citation type="submission" date="2017-02" db="EMBL/GenBank/DDBJ databases">
        <authorList>
            <person name="Peterson S.W."/>
        </authorList>
    </citation>
    <scope>NUCLEOTIDE SEQUENCE [LARGE SCALE GENOMIC DNA]</scope>
    <source>
        <strain evidence="8 9">DSM 18034</strain>
    </source>
</reference>
<dbReference type="InterPro" id="IPR058626">
    <property type="entry name" value="MdtA-like_b-barrel"/>
</dbReference>
<dbReference type="PANTHER" id="PTHR30158">
    <property type="entry name" value="ACRA/E-RELATED COMPONENT OF DRUG EFFLUX TRANSPORTER"/>
    <property type="match status" value="1"/>
</dbReference>
<dbReference type="SUPFAM" id="SSF111369">
    <property type="entry name" value="HlyD-like secretion proteins"/>
    <property type="match status" value="1"/>
</dbReference>
<protein>
    <submittedName>
        <fullName evidence="8">Membrane fusion protein, multidrug efflux system</fullName>
    </submittedName>
</protein>
<feature type="domain" description="Multidrug resistance protein MdtA-like alpha-helical hairpin" evidence="4">
    <location>
        <begin position="107"/>
        <end position="176"/>
    </location>
</feature>
<evidence type="ECO:0000259" key="6">
    <source>
        <dbReference type="Pfam" id="PF25944"/>
    </source>
</evidence>
<sequence length="388" mass="41911">MEKTKRSLLLLGLALVMAAFLAGCTDSEASKSAQKTPPPPLVKAQTITRADVPLTLEYIGQAAGSREVEVRARVGGILLTRKYVEGSLVKKGDLLFTLDPEPFRAALGQARGQLAKAEAAFSQRKLDRDRTLKLYKDGVVSTQERDQALTAYRTGEADVLAAKATVREAEINLGYTEVRAPITGITSQETRSEGSLVSTDAAGSLLTTITQLNPVYVNFSVPGTEAMRFRKLQAEGKLFLPKEYEVHIRLSDGSNYKLAGHINFADQQVDPLTGSIRTRAQFDNPDKIVLPGQFVRVLMDGSKFINTLAVPQRAVLFTQSGPIVYVLDEKNTATPRPVVLGDSVGKEFVVNSGLEDGERIISEGVIKVRPGTVVKIAGETSNAPEAGK</sequence>
<evidence type="ECO:0000313" key="9">
    <source>
        <dbReference type="Proteomes" id="UP000189733"/>
    </source>
</evidence>
<dbReference type="InterPro" id="IPR058627">
    <property type="entry name" value="MdtA-like_C"/>
</dbReference>
<feature type="signal peptide" evidence="3">
    <location>
        <begin position="1"/>
        <end position="22"/>
    </location>
</feature>
<dbReference type="RefSeq" id="WP_078685323.1">
    <property type="nucleotide sequence ID" value="NZ_FUYA01000006.1"/>
</dbReference>
<dbReference type="AlphaFoldDB" id="A0A1T4WBZ8"/>
<evidence type="ECO:0000259" key="7">
    <source>
        <dbReference type="Pfam" id="PF25967"/>
    </source>
</evidence>
<dbReference type="GO" id="GO:0022857">
    <property type="term" value="F:transmembrane transporter activity"/>
    <property type="evidence" value="ECO:0007669"/>
    <property type="project" value="InterPro"/>
</dbReference>
<comment type="subcellular location">
    <subcellularLocation>
        <location evidence="1">Cell envelope</location>
    </subcellularLocation>
</comment>
<organism evidence="8 9">
    <name type="scientific">Desulfobaculum bizertense DSM 18034</name>
    <dbReference type="NCBI Taxonomy" id="1121442"/>
    <lineage>
        <taxon>Bacteria</taxon>
        <taxon>Pseudomonadati</taxon>
        <taxon>Thermodesulfobacteriota</taxon>
        <taxon>Desulfovibrionia</taxon>
        <taxon>Desulfovibrionales</taxon>
        <taxon>Desulfovibrionaceae</taxon>
        <taxon>Desulfobaculum</taxon>
    </lineage>
</organism>
<dbReference type="Gene3D" id="2.40.420.20">
    <property type="match status" value="1"/>
</dbReference>
<dbReference type="PROSITE" id="PS51257">
    <property type="entry name" value="PROKAR_LIPOPROTEIN"/>
    <property type="match status" value="1"/>
</dbReference>
<accession>A0A1T4WBZ8</accession>
<dbReference type="Proteomes" id="UP000189733">
    <property type="component" value="Unassembled WGS sequence"/>
</dbReference>
<dbReference type="Pfam" id="PF25876">
    <property type="entry name" value="HH_MFP_RND"/>
    <property type="match status" value="1"/>
</dbReference>
<evidence type="ECO:0000256" key="3">
    <source>
        <dbReference type="SAM" id="SignalP"/>
    </source>
</evidence>
<dbReference type="InterPro" id="IPR058625">
    <property type="entry name" value="MdtA-like_BSH"/>
</dbReference>
<dbReference type="GO" id="GO:0005886">
    <property type="term" value="C:plasma membrane"/>
    <property type="evidence" value="ECO:0007669"/>
    <property type="project" value="TreeGrafter"/>
</dbReference>
<dbReference type="NCBIfam" id="TIGR01730">
    <property type="entry name" value="RND_mfp"/>
    <property type="match status" value="1"/>
</dbReference>
<dbReference type="Pfam" id="PF25967">
    <property type="entry name" value="RND-MFP_C"/>
    <property type="match status" value="1"/>
</dbReference>
<proteinExistence type="inferred from homology"/>
<dbReference type="EMBL" id="FUYA01000006">
    <property type="protein sequence ID" value="SKA74816.1"/>
    <property type="molecule type" value="Genomic_DNA"/>
</dbReference>
<gene>
    <name evidence="8" type="ORF">SAMN02745702_02046</name>
</gene>
<evidence type="ECO:0000256" key="2">
    <source>
        <dbReference type="ARBA" id="ARBA00009477"/>
    </source>
</evidence>
<feature type="domain" description="Multidrug resistance protein MdtA-like C-terminal permuted SH3" evidence="7">
    <location>
        <begin position="306"/>
        <end position="365"/>
    </location>
</feature>
<feature type="chain" id="PRO_5012617257" evidence="3">
    <location>
        <begin position="23"/>
        <end position="388"/>
    </location>
</feature>
<evidence type="ECO:0000259" key="4">
    <source>
        <dbReference type="Pfam" id="PF25876"/>
    </source>
</evidence>
<dbReference type="STRING" id="1121442.SAMN02745702_02046"/>
<dbReference type="InterPro" id="IPR058624">
    <property type="entry name" value="MdtA-like_HH"/>
</dbReference>
<dbReference type="GO" id="GO:0046677">
    <property type="term" value="P:response to antibiotic"/>
    <property type="evidence" value="ECO:0007669"/>
    <property type="project" value="TreeGrafter"/>
</dbReference>
<dbReference type="Gene3D" id="2.40.50.100">
    <property type="match status" value="1"/>
</dbReference>
<evidence type="ECO:0000256" key="1">
    <source>
        <dbReference type="ARBA" id="ARBA00004196"/>
    </source>
</evidence>
<evidence type="ECO:0000313" key="8">
    <source>
        <dbReference type="EMBL" id="SKA74816.1"/>
    </source>
</evidence>
<feature type="domain" description="Multidrug resistance protein MdtA-like barrel-sandwich hybrid" evidence="5">
    <location>
        <begin position="66"/>
        <end position="207"/>
    </location>
</feature>
<comment type="similarity">
    <text evidence="2">Belongs to the membrane fusion protein (MFP) (TC 8.A.1) family.</text>
</comment>
<dbReference type="Gene3D" id="2.40.30.170">
    <property type="match status" value="1"/>
</dbReference>
<evidence type="ECO:0000259" key="5">
    <source>
        <dbReference type="Pfam" id="PF25917"/>
    </source>
</evidence>
<feature type="domain" description="Multidrug resistance protein MdtA-like beta-barrel" evidence="6">
    <location>
        <begin position="214"/>
        <end position="300"/>
    </location>
</feature>
<dbReference type="InterPro" id="IPR006143">
    <property type="entry name" value="RND_pump_MFP"/>
</dbReference>
<dbReference type="OrthoDB" id="9772050at2"/>
<dbReference type="Pfam" id="PF25917">
    <property type="entry name" value="BSH_RND"/>
    <property type="match status" value="1"/>
</dbReference>